<reference evidence="3 4" key="1">
    <citation type="submission" date="2024-06" db="EMBL/GenBank/DDBJ databases">
        <title>Genomic Encyclopedia of Type Strains, Phase IV (KMG-IV): sequencing the most valuable type-strain genomes for metagenomic binning, comparative biology and taxonomic classification.</title>
        <authorList>
            <person name="Goeker M."/>
        </authorList>
    </citation>
    <scope>NUCLEOTIDE SEQUENCE [LARGE SCALE GENOMIC DNA]</scope>
    <source>
        <strain evidence="3 4">DSM 17809</strain>
    </source>
</reference>
<keyword evidence="3" id="KW-0378">Hydrolase</keyword>
<evidence type="ECO:0000313" key="4">
    <source>
        <dbReference type="Proteomes" id="UP001549110"/>
    </source>
</evidence>
<dbReference type="SUPFAM" id="SSF56529">
    <property type="entry name" value="FAH"/>
    <property type="match status" value="1"/>
</dbReference>
<name>A0ABV2EIS1_9CAUL</name>
<dbReference type="InterPro" id="IPR011234">
    <property type="entry name" value="Fumarylacetoacetase-like_C"/>
</dbReference>
<accession>A0ABV2EIS1</accession>
<feature type="domain" description="Fumarylacetoacetase-like C-terminal" evidence="2">
    <location>
        <begin position="28"/>
        <end position="225"/>
    </location>
</feature>
<dbReference type="EMBL" id="JBEPLU010000001">
    <property type="protein sequence ID" value="MET3526929.1"/>
    <property type="molecule type" value="Genomic_DNA"/>
</dbReference>
<protein>
    <submittedName>
        <fullName evidence="3">Fumarylpyruvate hydrolase</fullName>
        <ecNumber evidence="3">3.7.1.20</ecNumber>
    </submittedName>
</protein>
<proteinExistence type="predicted"/>
<organism evidence="3 4">
    <name type="scientific">Phenylobacterium koreense</name>
    <dbReference type="NCBI Taxonomy" id="266125"/>
    <lineage>
        <taxon>Bacteria</taxon>
        <taxon>Pseudomonadati</taxon>
        <taxon>Pseudomonadota</taxon>
        <taxon>Alphaproteobacteria</taxon>
        <taxon>Caulobacterales</taxon>
        <taxon>Caulobacteraceae</taxon>
        <taxon>Phenylobacterium</taxon>
    </lineage>
</organism>
<comment type="caution">
    <text evidence="3">The sequence shown here is derived from an EMBL/GenBank/DDBJ whole genome shotgun (WGS) entry which is preliminary data.</text>
</comment>
<evidence type="ECO:0000313" key="3">
    <source>
        <dbReference type="EMBL" id="MET3526929.1"/>
    </source>
</evidence>
<gene>
    <name evidence="3" type="ORF">ABID41_002024</name>
</gene>
<dbReference type="PANTHER" id="PTHR11820">
    <property type="entry name" value="ACYLPYRUVASE"/>
    <property type="match status" value="1"/>
</dbReference>
<evidence type="ECO:0000259" key="2">
    <source>
        <dbReference type="Pfam" id="PF01557"/>
    </source>
</evidence>
<keyword evidence="1" id="KW-0479">Metal-binding</keyword>
<dbReference type="RefSeq" id="WP_354297518.1">
    <property type="nucleotide sequence ID" value="NZ_JBEPLU010000001.1"/>
</dbReference>
<dbReference type="Proteomes" id="UP001549110">
    <property type="component" value="Unassembled WGS sequence"/>
</dbReference>
<dbReference type="InterPro" id="IPR036663">
    <property type="entry name" value="Fumarylacetoacetase_C_sf"/>
</dbReference>
<dbReference type="PANTHER" id="PTHR11820:SF90">
    <property type="entry name" value="FLUTATHIONE S-TRANSFERASE"/>
    <property type="match status" value="1"/>
</dbReference>
<evidence type="ECO:0000256" key="1">
    <source>
        <dbReference type="ARBA" id="ARBA00022723"/>
    </source>
</evidence>
<dbReference type="EC" id="3.7.1.20" evidence="3"/>
<dbReference type="GO" id="GO:0034545">
    <property type="term" value="F:fumarylpyruvate hydrolase activity"/>
    <property type="evidence" value="ECO:0007669"/>
    <property type="project" value="UniProtKB-EC"/>
</dbReference>
<keyword evidence="4" id="KW-1185">Reference proteome</keyword>
<dbReference type="Pfam" id="PF01557">
    <property type="entry name" value="FAA_hydrolase"/>
    <property type="match status" value="1"/>
</dbReference>
<dbReference type="Gene3D" id="3.90.850.10">
    <property type="entry name" value="Fumarylacetoacetase-like, C-terminal domain"/>
    <property type="match status" value="1"/>
</dbReference>
<sequence length="227" mass="24067">MTSYVLPPLAPAAAPVEGEAAVFPIRRVLCVGRNYAAHRREMGGDDRDPPFFFSKPADAVIPPGGAVPYPTRTANLHHEIELVVALGAGGRDVPPERALDLVYGYAVGVDLTRRDLQNAAKDKGQPWDAAKGFDASAPISPIRKWRGAPPQGRITLSVNGQVRQDAQVSDMIWNVAEVISEASKLWTLAPGDLIFTGTPEGVGPIVAGDRVTGEVEGVGSLAFEVTP</sequence>